<dbReference type="Pfam" id="PF13456">
    <property type="entry name" value="RVT_3"/>
    <property type="match status" value="1"/>
</dbReference>
<evidence type="ECO:0000256" key="1">
    <source>
        <dbReference type="SAM" id="MobiDB-lite"/>
    </source>
</evidence>
<protein>
    <recommendedName>
        <fullName evidence="2">RNase H type-1 domain-containing protein</fullName>
    </recommendedName>
</protein>
<dbReference type="GO" id="GO:0004523">
    <property type="term" value="F:RNA-DNA hybrid ribonuclease activity"/>
    <property type="evidence" value="ECO:0007669"/>
    <property type="project" value="InterPro"/>
</dbReference>
<organism evidence="3 4">
    <name type="scientific">Cannabis sativa</name>
    <name type="common">Hemp</name>
    <name type="synonym">Marijuana</name>
    <dbReference type="NCBI Taxonomy" id="3483"/>
    <lineage>
        <taxon>Eukaryota</taxon>
        <taxon>Viridiplantae</taxon>
        <taxon>Streptophyta</taxon>
        <taxon>Embryophyta</taxon>
        <taxon>Tracheophyta</taxon>
        <taxon>Spermatophyta</taxon>
        <taxon>Magnoliopsida</taxon>
        <taxon>eudicotyledons</taxon>
        <taxon>Gunneridae</taxon>
        <taxon>Pentapetalae</taxon>
        <taxon>rosids</taxon>
        <taxon>fabids</taxon>
        <taxon>Rosales</taxon>
        <taxon>Cannabaceae</taxon>
        <taxon>Cannabis</taxon>
    </lineage>
</organism>
<dbReference type="PANTHER" id="PTHR47074">
    <property type="entry name" value="BNAC02G40300D PROTEIN"/>
    <property type="match status" value="1"/>
</dbReference>
<dbReference type="InterPro" id="IPR002156">
    <property type="entry name" value="RNaseH_domain"/>
</dbReference>
<feature type="domain" description="RNase H type-1" evidence="2">
    <location>
        <begin position="97"/>
        <end position="145"/>
    </location>
</feature>
<accession>A0A803QDP6</accession>
<evidence type="ECO:0000259" key="2">
    <source>
        <dbReference type="Pfam" id="PF13456"/>
    </source>
</evidence>
<dbReference type="InterPro" id="IPR052929">
    <property type="entry name" value="RNase_H-like_EbsB-rel"/>
</dbReference>
<evidence type="ECO:0000313" key="3">
    <source>
        <dbReference type="EnsemblPlants" id="cds.evm.model.09.1203"/>
    </source>
</evidence>
<keyword evidence="4" id="KW-1185">Reference proteome</keyword>
<dbReference type="Proteomes" id="UP000596661">
    <property type="component" value="Chromosome 9"/>
</dbReference>
<reference evidence="3" key="2">
    <citation type="submission" date="2021-03" db="UniProtKB">
        <authorList>
            <consortium name="EnsemblPlants"/>
        </authorList>
    </citation>
    <scope>IDENTIFICATION</scope>
</reference>
<dbReference type="PANTHER" id="PTHR47074:SF11">
    <property type="entry name" value="REVERSE TRANSCRIPTASE-LIKE PROTEIN"/>
    <property type="match status" value="1"/>
</dbReference>
<dbReference type="GO" id="GO:0003676">
    <property type="term" value="F:nucleic acid binding"/>
    <property type="evidence" value="ECO:0007669"/>
    <property type="project" value="InterPro"/>
</dbReference>
<feature type="region of interest" description="Disordered" evidence="1">
    <location>
        <begin position="169"/>
        <end position="213"/>
    </location>
</feature>
<reference evidence="3" key="1">
    <citation type="submission" date="2018-11" db="EMBL/GenBank/DDBJ databases">
        <authorList>
            <person name="Grassa J C."/>
        </authorList>
    </citation>
    <scope>NUCLEOTIDE SEQUENCE [LARGE SCALE GENOMIC DNA]</scope>
</reference>
<evidence type="ECO:0000313" key="4">
    <source>
        <dbReference type="Proteomes" id="UP000596661"/>
    </source>
</evidence>
<dbReference type="EnsemblPlants" id="evm.model.09.1203">
    <property type="protein sequence ID" value="cds.evm.model.09.1203"/>
    <property type="gene ID" value="evm.TU.09.1203"/>
</dbReference>
<dbReference type="Gramene" id="evm.model.09.1203">
    <property type="protein sequence ID" value="cds.evm.model.09.1203"/>
    <property type="gene ID" value="evm.TU.09.1203"/>
</dbReference>
<feature type="compositionally biased region" description="Acidic residues" evidence="1">
    <location>
        <begin position="189"/>
        <end position="212"/>
    </location>
</feature>
<sequence>MLSLDVNMQKLYGEFLVSTLIGIKPHQCIKGITWFIFGVFTPRLKWSKYYARYALSKYQQPFQALVATTKKNCFNPSASNSHKVPWKPPPSGVFKLNVDATVERTTTTTGLGAIIQDCSGLVVAAFSKKLLGSFDPHEMEALAMFHEDNNRRSRAQWWRFRTMPVSLVPAPQDPQNLGDKEAASRVNMDSEERDETNDEEYEENQEGYDAYDDGSYTELLALRQKEADHEAELAA</sequence>
<proteinExistence type="predicted"/>
<name>A0A803QDP6_CANSA</name>
<dbReference type="EMBL" id="UZAU01000757">
    <property type="status" value="NOT_ANNOTATED_CDS"/>
    <property type="molecule type" value="Genomic_DNA"/>
</dbReference>
<dbReference type="AlphaFoldDB" id="A0A803QDP6"/>